<name>A0A9Q3EPK2_9BASI</name>
<dbReference type="GO" id="GO:0004519">
    <property type="term" value="F:endonuclease activity"/>
    <property type="evidence" value="ECO:0007669"/>
    <property type="project" value="UniProtKB-KW"/>
</dbReference>
<keyword evidence="3" id="KW-0540">Nuclease</keyword>
<dbReference type="InterPro" id="IPR036397">
    <property type="entry name" value="RNaseH_sf"/>
</dbReference>
<evidence type="ECO:0000256" key="4">
    <source>
        <dbReference type="ARBA" id="ARBA00022759"/>
    </source>
</evidence>
<keyword evidence="4" id="KW-0255">Endonuclease</keyword>
<evidence type="ECO:0000256" key="2">
    <source>
        <dbReference type="ARBA" id="ARBA00022695"/>
    </source>
</evidence>
<dbReference type="GO" id="GO:0016787">
    <property type="term" value="F:hydrolase activity"/>
    <property type="evidence" value="ECO:0007669"/>
    <property type="project" value="UniProtKB-KW"/>
</dbReference>
<dbReference type="SUPFAM" id="SSF53098">
    <property type="entry name" value="Ribonuclease H-like"/>
    <property type="match status" value="1"/>
</dbReference>
<dbReference type="InterPro" id="IPR043502">
    <property type="entry name" value="DNA/RNA_pol_sf"/>
</dbReference>
<protein>
    <recommendedName>
        <fullName evidence="7">Reverse transcriptase RNase H-like domain-containing protein</fullName>
    </recommendedName>
</protein>
<sequence>MPNFKLPFKPYIDASGDGLGAALTQVQIINFKPVEGPICFKSRRIKPTEARYGASQMECLCVIWVLEKLNYFLSGCFCKVTTDFTTVKSLLRMKETNRNMLRCDRDPKSTSVLWTNLHQLFGTNLLFSTAYHPETDGIAEKMIQTVEDMIRIFCEYGLELKYCDEFTHYWCTLLPALELKYKTSIYAVTNQTPAILEKRWDARLPQDSFRKDLVEINPTASNFKEIIEKS</sequence>
<dbReference type="InterPro" id="IPR041373">
    <property type="entry name" value="RT_RNaseH"/>
</dbReference>
<evidence type="ECO:0000256" key="6">
    <source>
        <dbReference type="ARBA" id="ARBA00022918"/>
    </source>
</evidence>
<evidence type="ECO:0000256" key="5">
    <source>
        <dbReference type="ARBA" id="ARBA00022801"/>
    </source>
</evidence>
<keyword evidence="6" id="KW-0695">RNA-directed DNA polymerase</keyword>
<reference evidence="8" key="1">
    <citation type="submission" date="2021-03" db="EMBL/GenBank/DDBJ databases">
        <title>Draft genome sequence of rust myrtle Austropuccinia psidii MF-1, a brazilian biotype.</title>
        <authorList>
            <person name="Quecine M.C."/>
            <person name="Pachon D.M.R."/>
            <person name="Bonatelli M.L."/>
            <person name="Correr F.H."/>
            <person name="Franceschini L.M."/>
            <person name="Leite T.F."/>
            <person name="Margarido G.R.A."/>
            <person name="Almeida C.A."/>
            <person name="Ferrarezi J.A."/>
            <person name="Labate C.A."/>
        </authorList>
    </citation>
    <scope>NUCLEOTIDE SEQUENCE</scope>
    <source>
        <strain evidence="8">MF-1</strain>
    </source>
</reference>
<evidence type="ECO:0000256" key="3">
    <source>
        <dbReference type="ARBA" id="ARBA00022722"/>
    </source>
</evidence>
<keyword evidence="5" id="KW-0378">Hydrolase</keyword>
<dbReference type="InterPro" id="IPR050951">
    <property type="entry name" value="Retrovirus_Pol_polyprotein"/>
</dbReference>
<dbReference type="Gene3D" id="3.30.420.10">
    <property type="entry name" value="Ribonuclease H-like superfamily/Ribonuclease H"/>
    <property type="match status" value="1"/>
</dbReference>
<dbReference type="PANTHER" id="PTHR37984:SF5">
    <property type="entry name" value="PROTEIN NYNRIN-LIKE"/>
    <property type="match status" value="1"/>
</dbReference>
<dbReference type="PANTHER" id="PTHR37984">
    <property type="entry name" value="PROTEIN CBG26694"/>
    <property type="match status" value="1"/>
</dbReference>
<accession>A0A9Q3EPK2</accession>
<proteinExistence type="predicted"/>
<dbReference type="InterPro" id="IPR012337">
    <property type="entry name" value="RNaseH-like_sf"/>
</dbReference>
<dbReference type="Pfam" id="PF17917">
    <property type="entry name" value="RT_RNaseH"/>
    <property type="match status" value="1"/>
</dbReference>
<comment type="caution">
    <text evidence="8">The sequence shown here is derived from an EMBL/GenBank/DDBJ whole genome shotgun (WGS) entry which is preliminary data.</text>
</comment>
<dbReference type="Proteomes" id="UP000765509">
    <property type="component" value="Unassembled WGS sequence"/>
</dbReference>
<evidence type="ECO:0000256" key="1">
    <source>
        <dbReference type="ARBA" id="ARBA00022679"/>
    </source>
</evidence>
<organism evidence="8 9">
    <name type="scientific">Austropuccinia psidii MF-1</name>
    <dbReference type="NCBI Taxonomy" id="1389203"/>
    <lineage>
        <taxon>Eukaryota</taxon>
        <taxon>Fungi</taxon>
        <taxon>Dikarya</taxon>
        <taxon>Basidiomycota</taxon>
        <taxon>Pucciniomycotina</taxon>
        <taxon>Pucciniomycetes</taxon>
        <taxon>Pucciniales</taxon>
        <taxon>Sphaerophragmiaceae</taxon>
        <taxon>Austropuccinia</taxon>
    </lineage>
</organism>
<dbReference type="GO" id="GO:0003676">
    <property type="term" value="F:nucleic acid binding"/>
    <property type="evidence" value="ECO:0007669"/>
    <property type="project" value="InterPro"/>
</dbReference>
<dbReference type="SUPFAM" id="SSF56672">
    <property type="entry name" value="DNA/RNA polymerases"/>
    <property type="match status" value="1"/>
</dbReference>
<dbReference type="AlphaFoldDB" id="A0A9Q3EPK2"/>
<dbReference type="GO" id="GO:0003964">
    <property type="term" value="F:RNA-directed DNA polymerase activity"/>
    <property type="evidence" value="ECO:0007669"/>
    <property type="project" value="UniProtKB-KW"/>
</dbReference>
<dbReference type="EMBL" id="AVOT02029691">
    <property type="protein sequence ID" value="MBW0522621.1"/>
    <property type="molecule type" value="Genomic_DNA"/>
</dbReference>
<evidence type="ECO:0000313" key="9">
    <source>
        <dbReference type="Proteomes" id="UP000765509"/>
    </source>
</evidence>
<evidence type="ECO:0000259" key="7">
    <source>
        <dbReference type="Pfam" id="PF17917"/>
    </source>
</evidence>
<keyword evidence="1" id="KW-0808">Transferase</keyword>
<evidence type="ECO:0000313" key="8">
    <source>
        <dbReference type="EMBL" id="MBW0522621.1"/>
    </source>
</evidence>
<keyword evidence="9" id="KW-1185">Reference proteome</keyword>
<gene>
    <name evidence="8" type="ORF">O181_062336</name>
</gene>
<keyword evidence="2" id="KW-0548">Nucleotidyltransferase</keyword>
<feature type="domain" description="Reverse transcriptase RNase H-like" evidence="7">
    <location>
        <begin position="4"/>
        <end position="102"/>
    </location>
</feature>